<keyword evidence="2" id="KW-0238">DNA-binding</keyword>
<accession>A0A3L7JZD2</accession>
<dbReference type="GO" id="GO:0003677">
    <property type="term" value="F:DNA binding"/>
    <property type="evidence" value="ECO:0007669"/>
    <property type="project" value="UniProtKB-KW"/>
</dbReference>
<dbReference type="PANTHER" id="PTHR33164">
    <property type="entry name" value="TRANSCRIPTIONAL REGULATOR, MARR FAMILY"/>
    <property type="match status" value="1"/>
</dbReference>
<evidence type="ECO:0000259" key="4">
    <source>
        <dbReference type="PROSITE" id="PS50995"/>
    </source>
</evidence>
<dbReference type="SUPFAM" id="SSF46785">
    <property type="entry name" value="Winged helix' DNA-binding domain"/>
    <property type="match status" value="1"/>
</dbReference>
<gene>
    <name evidence="5" type="ORF">D9X91_08100</name>
</gene>
<evidence type="ECO:0000313" key="6">
    <source>
        <dbReference type="Proteomes" id="UP000276770"/>
    </source>
</evidence>
<dbReference type="OrthoDB" id="2352979at2"/>
<dbReference type="Pfam" id="PF12802">
    <property type="entry name" value="MarR_2"/>
    <property type="match status" value="1"/>
</dbReference>
<organism evidence="5 6">
    <name type="scientific">Falsibacillus albus</name>
    <dbReference type="NCBI Taxonomy" id="2478915"/>
    <lineage>
        <taxon>Bacteria</taxon>
        <taxon>Bacillati</taxon>
        <taxon>Bacillota</taxon>
        <taxon>Bacilli</taxon>
        <taxon>Bacillales</taxon>
        <taxon>Bacillaceae</taxon>
        <taxon>Falsibacillus</taxon>
    </lineage>
</organism>
<dbReference type="RefSeq" id="WP_121680091.1">
    <property type="nucleotide sequence ID" value="NZ_RCVZ01000004.1"/>
</dbReference>
<name>A0A3L7JZD2_9BACI</name>
<dbReference type="SMART" id="SM00347">
    <property type="entry name" value="HTH_MARR"/>
    <property type="match status" value="1"/>
</dbReference>
<proteinExistence type="predicted"/>
<sequence>MDYSNPNVQKAVKILKSFQEINKETIILTQKNAESLGINIQQLGILNTIAANKSLTQREITEALSISKSTVSVNIEKLVQMGHIVRSESEKDRREVILTLTAKGQTISKQSSQNAYSYRAMLAAMKNISDADISELLRIHGEILNQLKKFQI</sequence>
<keyword evidence="6" id="KW-1185">Reference proteome</keyword>
<dbReference type="Gene3D" id="1.10.10.10">
    <property type="entry name" value="Winged helix-like DNA-binding domain superfamily/Winged helix DNA-binding domain"/>
    <property type="match status" value="1"/>
</dbReference>
<evidence type="ECO:0000256" key="2">
    <source>
        <dbReference type="ARBA" id="ARBA00023125"/>
    </source>
</evidence>
<dbReference type="InterPro" id="IPR000835">
    <property type="entry name" value="HTH_MarR-typ"/>
</dbReference>
<dbReference type="EMBL" id="RCVZ01000004">
    <property type="protein sequence ID" value="RLQ96238.1"/>
    <property type="molecule type" value="Genomic_DNA"/>
</dbReference>
<comment type="caution">
    <text evidence="5">The sequence shown here is derived from an EMBL/GenBank/DDBJ whole genome shotgun (WGS) entry which is preliminary data.</text>
</comment>
<dbReference type="InterPro" id="IPR023187">
    <property type="entry name" value="Tscrpt_reg_MarR-type_CS"/>
</dbReference>
<dbReference type="GO" id="GO:0006950">
    <property type="term" value="P:response to stress"/>
    <property type="evidence" value="ECO:0007669"/>
    <property type="project" value="TreeGrafter"/>
</dbReference>
<dbReference type="AlphaFoldDB" id="A0A3L7JZD2"/>
<dbReference type="InterPro" id="IPR039422">
    <property type="entry name" value="MarR/SlyA-like"/>
</dbReference>
<feature type="domain" description="HTH marR-type" evidence="4">
    <location>
        <begin position="1"/>
        <end position="145"/>
    </location>
</feature>
<dbReference type="PANTHER" id="PTHR33164:SF99">
    <property type="entry name" value="MARR FAMILY REGULATORY PROTEIN"/>
    <property type="match status" value="1"/>
</dbReference>
<dbReference type="PRINTS" id="PR00598">
    <property type="entry name" value="HTHMARR"/>
</dbReference>
<dbReference type="Proteomes" id="UP000276770">
    <property type="component" value="Unassembled WGS sequence"/>
</dbReference>
<dbReference type="PROSITE" id="PS50995">
    <property type="entry name" value="HTH_MARR_2"/>
    <property type="match status" value="1"/>
</dbReference>
<dbReference type="PROSITE" id="PS01117">
    <property type="entry name" value="HTH_MARR_1"/>
    <property type="match status" value="1"/>
</dbReference>
<reference evidence="5 6" key="1">
    <citation type="submission" date="2018-10" db="EMBL/GenBank/DDBJ databases">
        <title>Falsibacillus sp. genome draft.</title>
        <authorList>
            <person name="Shi S."/>
        </authorList>
    </citation>
    <scope>NUCLEOTIDE SEQUENCE [LARGE SCALE GENOMIC DNA]</scope>
    <source>
        <strain evidence="5 6">GY 10110</strain>
    </source>
</reference>
<keyword evidence="1" id="KW-0805">Transcription regulation</keyword>
<dbReference type="InterPro" id="IPR036388">
    <property type="entry name" value="WH-like_DNA-bd_sf"/>
</dbReference>
<protein>
    <submittedName>
        <fullName evidence="5">MarR family transcriptional regulator</fullName>
    </submittedName>
</protein>
<dbReference type="InterPro" id="IPR036390">
    <property type="entry name" value="WH_DNA-bd_sf"/>
</dbReference>
<evidence type="ECO:0000313" key="5">
    <source>
        <dbReference type="EMBL" id="RLQ96238.1"/>
    </source>
</evidence>
<keyword evidence="3" id="KW-0804">Transcription</keyword>
<evidence type="ECO:0000256" key="1">
    <source>
        <dbReference type="ARBA" id="ARBA00023015"/>
    </source>
</evidence>
<dbReference type="GO" id="GO:0003700">
    <property type="term" value="F:DNA-binding transcription factor activity"/>
    <property type="evidence" value="ECO:0007669"/>
    <property type="project" value="InterPro"/>
</dbReference>
<evidence type="ECO:0000256" key="3">
    <source>
        <dbReference type="ARBA" id="ARBA00023163"/>
    </source>
</evidence>